<protein>
    <submittedName>
        <fullName evidence="2">Uncharacterized protein</fullName>
    </submittedName>
</protein>
<evidence type="ECO:0000313" key="3">
    <source>
        <dbReference type="Proteomes" id="UP000240493"/>
    </source>
</evidence>
<accession>A0A2T3ZM04</accession>
<reference evidence="2 3" key="1">
    <citation type="submission" date="2016-07" db="EMBL/GenBank/DDBJ databases">
        <title>Multiple horizontal gene transfer events from other fungi enriched the ability of initially mycotrophic Trichoderma (Ascomycota) to feed on dead plant biomass.</title>
        <authorList>
            <consortium name="DOE Joint Genome Institute"/>
            <person name="Aerts A."/>
            <person name="Atanasova L."/>
            <person name="Chenthamara K."/>
            <person name="Zhang J."/>
            <person name="Grujic M."/>
            <person name="Henrissat B."/>
            <person name="Kuo A."/>
            <person name="Salamov A."/>
            <person name="Lipzen A."/>
            <person name="Labutti K."/>
            <person name="Barry K."/>
            <person name="Miao Y."/>
            <person name="Rahimi M.J."/>
            <person name="Shen Q."/>
            <person name="Grigoriev I.V."/>
            <person name="Kubicek C.P."/>
            <person name="Druzhinina I.S."/>
        </authorList>
    </citation>
    <scope>NUCLEOTIDE SEQUENCE [LARGE SCALE GENOMIC DNA]</scope>
    <source>
        <strain evidence="2 3">CBS 433.97</strain>
    </source>
</reference>
<organism evidence="2 3">
    <name type="scientific">Trichoderma asperellum (strain ATCC 204424 / CBS 433.97 / NBRC 101777)</name>
    <dbReference type="NCBI Taxonomy" id="1042311"/>
    <lineage>
        <taxon>Eukaryota</taxon>
        <taxon>Fungi</taxon>
        <taxon>Dikarya</taxon>
        <taxon>Ascomycota</taxon>
        <taxon>Pezizomycotina</taxon>
        <taxon>Sordariomycetes</taxon>
        <taxon>Hypocreomycetidae</taxon>
        <taxon>Hypocreales</taxon>
        <taxon>Hypocreaceae</taxon>
        <taxon>Trichoderma</taxon>
    </lineage>
</organism>
<keyword evidence="3" id="KW-1185">Reference proteome</keyword>
<dbReference type="AlphaFoldDB" id="A0A2T3ZM04"/>
<dbReference type="Proteomes" id="UP000240493">
    <property type="component" value="Unassembled WGS sequence"/>
</dbReference>
<name>A0A2T3ZM04_TRIA4</name>
<dbReference type="EMBL" id="KZ679257">
    <property type="protein sequence ID" value="PTB45822.1"/>
    <property type="molecule type" value="Genomic_DNA"/>
</dbReference>
<evidence type="ECO:0000256" key="1">
    <source>
        <dbReference type="SAM" id="MobiDB-lite"/>
    </source>
</evidence>
<feature type="compositionally biased region" description="Polar residues" evidence="1">
    <location>
        <begin position="56"/>
        <end position="67"/>
    </location>
</feature>
<evidence type="ECO:0000313" key="2">
    <source>
        <dbReference type="EMBL" id="PTB45822.1"/>
    </source>
</evidence>
<proteinExistence type="predicted"/>
<feature type="region of interest" description="Disordered" evidence="1">
    <location>
        <begin position="56"/>
        <end position="75"/>
    </location>
</feature>
<gene>
    <name evidence="2" type="ORF">M441DRAFT_325812</name>
</gene>
<sequence length="75" mass="8308">MDAVLRPLVGFELPLLVTTCQRLLVVVLMLQHWSSHLRYCLLRYLAFCRAGYLGSTSAGWGSQQKAPTTKVAAVT</sequence>